<accession>A0A699IJ21</accession>
<name>A0A699IJ21_TANCI</name>
<evidence type="ECO:0000256" key="1">
    <source>
        <dbReference type="SAM" id="Coils"/>
    </source>
</evidence>
<gene>
    <name evidence="3" type="ORF">Tci_525929</name>
</gene>
<reference evidence="3" key="1">
    <citation type="journal article" date="2019" name="Sci. Rep.">
        <title>Draft genome of Tanacetum cinerariifolium, the natural source of mosquito coil.</title>
        <authorList>
            <person name="Yamashiro T."/>
            <person name="Shiraishi A."/>
            <person name="Satake H."/>
            <person name="Nakayama K."/>
        </authorList>
    </citation>
    <scope>NUCLEOTIDE SEQUENCE</scope>
</reference>
<comment type="caution">
    <text evidence="3">The sequence shown here is derived from an EMBL/GenBank/DDBJ whole genome shotgun (WGS) entry which is preliminary data.</text>
</comment>
<evidence type="ECO:0000313" key="3">
    <source>
        <dbReference type="EMBL" id="GEZ53956.1"/>
    </source>
</evidence>
<evidence type="ECO:0000256" key="2">
    <source>
        <dbReference type="SAM" id="MobiDB-lite"/>
    </source>
</evidence>
<proteinExistence type="predicted"/>
<protein>
    <recommendedName>
        <fullName evidence="4">Xylulose kinase-1</fullName>
    </recommendedName>
</protein>
<feature type="coiled-coil region" evidence="1">
    <location>
        <begin position="443"/>
        <end position="477"/>
    </location>
</feature>
<dbReference type="EMBL" id="BKCJ010291305">
    <property type="protein sequence ID" value="GEZ53956.1"/>
    <property type="molecule type" value="Genomic_DNA"/>
</dbReference>
<feature type="compositionally biased region" description="Basic and acidic residues" evidence="2">
    <location>
        <begin position="190"/>
        <end position="200"/>
    </location>
</feature>
<dbReference type="AlphaFoldDB" id="A0A699IJ21"/>
<feature type="region of interest" description="Disordered" evidence="2">
    <location>
        <begin position="190"/>
        <end position="215"/>
    </location>
</feature>
<organism evidence="3">
    <name type="scientific">Tanacetum cinerariifolium</name>
    <name type="common">Dalmatian daisy</name>
    <name type="synonym">Chrysanthemum cinerariifolium</name>
    <dbReference type="NCBI Taxonomy" id="118510"/>
    <lineage>
        <taxon>Eukaryota</taxon>
        <taxon>Viridiplantae</taxon>
        <taxon>Streptophyta</taxon>
        <taxon>Embryophyta</taxon>
        <taxon>Tracheophyta</taxon>
        <taxon>Spermatophyta</taxon>
        <taxon>Magnoliopsida</taxon>
        <taxon>eudicotyledons</taxon>
        <taxon>Gunneridae</taxon>
        <taxon>Pentapetalae</taxon>
        <taxon>asterids</taxon>
        <taxon>campanulids</taxon>
        <taxon>Asterales</taxon>
        <taxon>Asteraceae</taxon>
        <taxon>Asteroideae</taxon>
        <taxon>Anthemideae</taxon>
        <taxon>Anthemidinae</taxon>
        <taxon>Tanacetum</taxon>
    </lineage>
</organism>
<keyword evidence="1" id="KW-0175">Coiled coil</keyword>
<evidence type="ECO:0008006" key="4">
    <source>
        <dbReference type="Google" id="ProtNLM"/>
    </source>
</evidence>
<sequence>MVAYLIKYDACEGFNQVIDFLNGSYIKYALTVNPDIYVSCIKQFWNIVAIKEVNDVTRLQALVDKKKVVVTEAAIREVLWLDDVEGVDCLPNEEIFTKLARLREAIHQANIFKAFFSSQWKFLIHTILFSSTMESAVICLSTGDLSTHTTKYVTPTLTQKVFANMRVGKGFSGVDTPLFKGLLVGQEIKEGGDKEEHVEDVTTGDAAQGDDTAAHGEVLTRIDTSDDTVMDDESNQRRIIDEMDKDDDVALMDDKEEDKKDEDAKVVENDQVQGRQAESQAEIYIIDMDHASKVLSMQEDEPAEVQEVVDVVTTTKLITAVVTTASEIVTAATETKSKDKGKGIMVEEPKPLKKKQQIEMDEEYARKLHDEINKDIDWDVAIDHVKLKVKEDSVVQRYQVIKRKPQTEGQARKNMMLYLKNVVGFKLDYFKGMSYDDIRLIFKAKFKSNIEFLLKTKEQMEEEENRALQSINETRAQKAELSAAKQKLMPLDNVAEARLMLQSHINAVKVKLMLSRQS</sequence>